<dbReference type="GeneID" id="18817389"/>
<proteinExistence type="predicted"/>
<evidence type="ECO:0000259" key="7">
    <source>
        <dbReference type="PROSITE" id="PS50157"/>
    </source>
</evidence>
<evidence type="ECO:0000259" key="6">
    <source>
        <dbReference type="PROSITE" id="PS50089"/>
    </source>
</evidence>
<dbReference type="GO" id="GO:0008270">
    <property type="term" value="F:zinc ion binding"/>
    <property type="evidence" value="ECO:0007669"/>
    <property type="project" value="UniProtKB-KW"/>
</dbReference>
<keyword evidence="3" id="KW-0862">Zinc</keyword>
<dbReference type="SMART" id="SM00355">
    <property type="entry name" value="ZnF_C2H2"/>
    <property type="match status" value="3"/>
</dbReference>
<dbReference type="InterPro" id="IPR017907">
    <property type="entry name" value="Znf_RING_CS"/>
</dbReference>
<dbReference type="PROSITE" id="PS50157">
    <property type="entry name" value="ZINC_FINGER_C2H2_2"/>
    <property type="match status" value="1"/>
</dbReference>
<dbReference type="RefSeq" id="XP_007313481.1">
    <property type="nucleotide sequence ID" value="XM_007313419.1"/>
</dbReference>
<dbReference type="SMART" id="SM00184">
    <property type="entry name" value="RING"/>
    <property type="match status" value="1"/>
</dbReference>
<dbReference type="HOGENOM" id="CLU_1038506_0_0_1"/>
<feature type="region of interest" description="Disordered" evidence="5">
    <location>
        <begin position="154"/>
        <end position="179"/>
    </location>
</feature>
<evidence type="ECO:0000256" key="3">
    <source>
        <dbReference type="ARBA" id="ARBA00022833"/>
    </source>
</evidence>
<dbReference type="InterPro" id="IPR047134">
    <property type="entry name" value="RNF4"/>
</dbReference>
<name>F8NI88_SERL9</name>
<dbReference type="InterPro" id="IPR013083">
    <property type="entry name" value="Znf_RING/FYVE/PHD"/>
</dbReference>
<evidence type="ECO:0000256" key="4">
    <source>
        <dbReference type="PROSITE-ProRule" id="PRU00042"/>
    </source>
</evidence>
<evidence type="ECO:0000256" key="5">
    <source>
        <dbReference type="SAM" id="MobiDB-lite"/>
    </source>
</evidence>
<dbReference type="Gene3D" id="3.30.40.10">
    <property type="entry name" value="Zinc/RING finger domain, C3HC4 (zinc finger)"/>
    <property type="match status" value="1"/>
</dbReference>
<accession>F8NI88</accession>
<gene>
    <name evidence="8" type="ORF">SERLADRAFT_456735</name>
</gene>
<feature type="domain" description="C2H2-type" evidence="7">
    <location>
        <begin position="62"/>
        <end position="92"/>
    </location>
</feature>
<evidence type="ECO:0000256" key="1">
    <source>
        <dbReference type="ARBA" id="ARBA00022723"/>
    </source>
</evidence>
<evidence type="ECO:0000256" key="2">
    <source>
        <dbReference type="ARBA" id="ARBA00022771"/>
    </source>
</evidence>
<feature type="compositionally biased region" description="Acidic residues" evidence="5">
    <location>
        <begin position="91"/>
        <end position="109"/>
    </location>
</feature>
<feature type="region of interest" description="Disordered" evidence="5">
    <location>
        <begin position="88"/>
        <end position="112"/>
    </location>
</feature>
<dbReference type="EMBL" id="GL945429">
    <property type="protein sequence ID" value="EGO29239.1"/>
    <property type="molecule type" value="Genomic_DNA"/>
</dbReference>
<dbReference type="PROSITE" id="PS00518">
    <property type="entry name" value="ZF_RING_1"/>
    <property type="match status" value="1"/>
</dbReference>
<keyword evidence="1" id="KW-0479">Metal-binding</keyword>
<feature type="domain" description="RING-type" evidence="6">
    <location>
        <begin position="186"/>
        <end position="224"/>
    </location>
</feature>
<dbReference type="SUPFAM" id="SSF57850">
    <property type="entry name" value="RING/U-box"/>
    <property type="match status" value="1"/>
</dbReference>
<dbReference type="KEGG" id="sla:SERLADRAFT_456735"/>
<sequence>MSDVLHVEMSYCTLCDKYFPCNETRGQHVQMSPNHPQCVPCNRRFLNKNSLRNHYVYSPRHHYCVACEKSFKTAGGFRMHVEYAAVHRDDSDDDDDESEMEEPPDGWEDEYGKIEFPDEEGEETDDDLSWEEYDECDIEREDELHDPLAISLDSQESEPLNSDAISSHSGNVKQSSQDSSLASYDCPLCLDTTKALSVTRCGHIFCTSCIQRVFRTKRLCPVCRQSGSLKQLRKIYPTFA</sequence>
<dbReference type="PANTHER" id="PTHR23041:SF78">
    <property type="entry name" value="E3 UBIQUITIN-PROTEIN LIGASE RNF4"/>
    <property type="match status" value="1"/>
</dbReference>
<dbReference type="OrthoDB" id="6270329at2759"/>
<protein>
    <submittedName>
        <fullName evidence="8">Putative zinc-finger-containing protein</fullName>
    </submittedName>
</protein>
<dbReference type="Proteomes" id="UP000008064">
    <property type="component" value="Unassembled WGS sequence"/>
</dbReference>
<dbReference type="PROSITE" id="PS50089">
    <property type="entry name" value="ZF_RING_2"/>
    <property type="match status" value="1"/>
</dbReference>
<keyword evidence="2 4" id="KW-0863">Zinc-finger</keyword>
<dbReference type="InterPro" id="IPR013087">
    <property type="entry name" value="Znf_C2H2_type"/>
</dbReference>
<dbReference type="Gene3D" id="3.30.160.60">
    <property type="entry name" value="Classic Zinc Finger"/>
    <property type="match status" value="1"/>
</dbReference>
<organism>
    <name type="scientific">Serpula lacrymans var. lacrymans (strain S7.9)</name>
    <name type="common">Dry rot fungus</name>
    <dbReference type="NCBI Taxonomy" id="578457"/>
    <lineage>
        <taxon>Eukaryota</taxon>
        <taxon>Fungi</taxon>
        <taxon>Dikarya</taxon>
        <taxon>Basidiomycota</taxon>
        <taxon>Agaricomycotina</taxon>
        <taxon>Agaricomycetes</taxon>
        <taxon>Agaricomycetidae</taxon>
        <taxon>Boletales</taxon>
        <taxon>Coniophorineae</taxon>
        <taxon>Serpulaceae</taxon>
        <taxon>Serpula</taxon>
    </lineage>
</organism>
<dbReference type="AlphaFoldDB" id="F8NI88"/>
<reference evidence="8" key="1">
    <citation type="submission" date="2011-04" db="EMBL/GenBank/DDBJ databases">
        <title>Evolution of plant cell wall degrading machinery underlies the functional diversity of forest fungi.</title>
        <authorList>
            <consortium name="US DOE Joint Genome Institute (JGI-PGF)"/>
            <person name="Eastwood D.C."/>
            <person name="Floudas D."/>
            <person name="Binder M."/>
            <person name="Majcherczyk A."/>
            <person name="Schneider P."/>
            <person name="Aerts A."/>
            <person name="Asiegbu F.O."/>
            <person name="Baker S.E."/>
            <person name="Barry K."/>
            <person name="Bendiksby M."/>
            <person name="Blumentritt M."/>
            <person name="Coutinho P.M."/>
            <person name="Cullen D."/>
            <person name="Cullen D."/>
            <person name="Gathman A."/>
            <person name="Goodell B."/>
            <person name="Henrissat B."/>
            <person name="Ihrmark K."/>
            <person name="Kauserud H."/>
            <person name="Kohler A."/>
            <person name="LaButti K."/>
            <person name="Lapidus A."/>
            <person name="Lavin J.L."/>
            <person name="Lee Y.-H."/>
            <person name="Lindquist E."/>
            <person name="Lilly W."/>
            <person name="Lucas S."/>
            <person name="Morin E."/>
            <person name="Murat C."/>
            <person name="Oguiza J.A."/>
            <person name="Park J."/>
            <person name="Pisabarro A.G."/>
            <person name="Riley R."/>
            <person name="Rosling A."/>
            <person name="Salamov A."/>
            <person name="Schmidt O."/>
            <person name="Schmutz J."/>
            <person name="Skrede I."/>
            <person name="Stenlid J."/>
            <person name="Wiebenga A."/>
            <person name="Xie X."/>
            <person name="Kues U."/>
            <person name="Hibbett D.S."/>
            <person name="Hoffmeister D."/>
            <person name="Hogberg N."/>
            <person name="Martin F."/>
            <person name="Grigoriev I.V."/>
            <person name="Watkinson S.C."/>
        </authorList>
    </citation>
    <scope>NUCLEOTIDE SEQUENCE</scope>
    <source>
        <strain evidence="8">S7.9</strain>
    </source>
</reference>
<evidence type="ECO:0000313" key="8">
    <source>
        <dbReference type="EMBL" id="EGO29239.1"/>
    </source>
</evidence>
<dbReference type="InterPro" id="IPR001841">
    <property type="entry name" value="Znf_RING"/>
</dbReference>
<dbReference type="PANTHER" id="PTHR23041">
    <property type="entry name" value="RING FINGER DOMAIN-CONTAINING"/>
    <property type="match status" value="1"/>
</dbReference>
<dbReference type="Pfam" id="PF13923">
    <property type="entry name" value="zf-C3HC4_2"/>
    <property type="match status" value="1"/>
</dbReference>